<accession>A0AAJ0LV45</accession>
<comment type="caution">
    <text evidence="2">The sequence shown here is derived from an EMBL/GenBank/DDBJ whole genome shotgun (WGS) entry which is preliminary data.</text>
</comment>
<feature type="region of interest" description="Disordered" evidence="1">
    <location>
        <begin position="1"/>
        <end position="56"/>
    </location>
</feature>
<evidence type="ECO:0000313" key="2">
    <source>
        <dbReference type="EMBL" id="KAK3056466.1"/>
    </source>
</evidence>
<dbReference type="EMBL" id="JAWDJX010000006">
    <property type="protein sequence ID" value="KAK3056466.1"/>
    <property type="molecule type" value="Genomic_DNA"/>
</dbReference>
<evidence type="ECO:0000256" key="1">
    <source>
        <dbReference type="SAM" id="MobiDB-lite"/>
    </source>
</evidence>
<evidence type="ECO:0000313" key="3">
    <source>
        <dbReference type="Proteomes" id="UP001271007"/>
    </source>
</evidence>
<dbReference type="AlphaFoldDB" id="A0AAJ0LV45"/>
<sequence length="114" mass="13183">MYLQRPPQSVYGQQPTYQQPTYQQPTYQQEQNGLAERGTEQASRNKRTSDAVAKKRLSDIARKKKIADEANAGVQDAIDKREELRKKHRVDNRTYHARKRKKRGPGIGEEDADD</sequence>
<dbReference type="Proteomes" id="UP001271007">
    <property type="component" value="Unassembled WGS sequence"/>
</dbReference>
<proteinExistence type="predicted"/>
<name>A0AAJ0LV45_9PEZI</name>
<keyword evidence="3" id="KW-1185">Reference proteome</keyword>
<protein>
    <submittedName>
        <fullName evidence="2">Uncharacterized protein</fullName>
    </submittedName>
</protein>
<organism evidence="2 3">
    <name type="scientific">Extremus antarcticus</name>
    <dbReference type="NCBI Taxonomy" id="702011"/>
    <lineage>
        <taxon>Eukaryota</taxon>
        <taxon>Fungi</taxon>
        <taxon>Dikarya</taxon>
        <taxon>Ascomycota</taxon>
        <taxon>Pezizomycotina</taxon>
        <taxon>Dothideomycetes</taxon>
        <taxon>Dothideomycetidae</taxon>
        <taxon>Mycosphaerellales</taxon>
        <taxon>Extremaceae</taxon>
        <taxon>Extremus</taxon>
    </lineage>
</organism>
<feature type="compositionally biased region" description="Low complexity" evidence="1">
    <location>
        <begin position="13"/>
        <end position="29"/>
    </location>
</feature>
<feature type="compositionally biased region" description="Basic residues" evidence="1">
    <location>
        <begin position="86"/>
        <end position="104"/>
    </location>
</feature>
<feature type="region of interest" description="Disordered" evidence="1">
    <location>
        <begin position="85"/>
        <end position="114"/>
    </location>
</feature>
<reference evidence="2" key="1">
    <citation type="submission" date="2023-04" db="EMBL/GenBank/DDBJ databases">
        <title>Black Yeasts Isolated from many extreme environments.</title>
        <authorList>
            <person name="Coleine C."/>
            <person name="Stajich J.E."/>
            <person name="Selbmann L."/>
        </authorList>
    </citation>
    <scope>NUCLEOTIDE SEQUENCE</scope>
    <source>
        <strain evidence="2">CCFEE 5312</strain>
    </source>
</reference>
<feature type="compositionally biased region" description="Polar residues" evidence="1">
    <location>
        <begin position="1"/>
        <end position="12"/>
    </location>
</feature>
<feature type="compositionally biased region" description="Basic and acidic residues" evidence="1">
    <location>
        <begin position="47"/>
        <end position="56"/>
    </location>
</feature>
<gene>
    <name evidence="2" type="ORF">LTR09_002973</name>
</gene>